<protein>
    <submittedName>
        <fullName evidence="2">Unnamed protein product</fullName>
    </submittedName>
</protein>
<feature type="region of interest" description="Disordered" evidence="1">
    <location>
        <begin position="1"/>
        <end position="35"/>
    </location>
</feature>
<accession>A0A9W6WMJ8</accession>
<dbReference type="InterPro" id="IPR036020">
    <property type="entry name" value="WW_dom_sf"/>
</dbReference>
<evidence type="ECO:0000313" key="2">
    <source>
        <dbReference type="EMBL" id="GMF09422.1"/>
    </source>
</evidence>
<comment type="caution">
    <text evidence="2">The sequence shown here is derived from an EMBL/GenBank/DDBJ whole genome shotgun (WGS) entry which is preliminary data.</text>
</comment>
<feature type="region of interest" description="Disordered" evidence="1">
    <location>
        <begin position="65"/>
        <end position="101"/>
    </location>
</feature>
<organism evidence="2 3">
    <name type="scientific">Phytophthora lilii</name>
    <dbReference type="NCBI Taxonomy" id="2077276"/>
    <lineage>
        <taxon>Eukaryota</taxon>
        <taxon>Sar</taxon>
        <taxon>Stramenopiles</taxon>
        <taxon>Oomycota</taxon>
        <taxon>Peronosporomycetes</taxon>
        <taxon>Peronosporales</taxon>
        <taxon>Peronosporaceae</taxon>
        <taxon>Phytophthora</taxon>
    </lineage>
</organism>
<keyword evidence="3" id="KW-1185">Reference proteome</keyword>
<proteinExistence type="predicted"/>
<evidence type="ECO:0000256" key="1">
    <source>
        <dbReference type="SAM" id="MobiDB-lite"/>
    </source>
</evidence>
<dbReference type="InterPro" id="IPR001202">
    <property type="entry name" value="WW_dom"/>
</dbReference>
<dbReference type="Proteomes" id="UP001165083">
    <property type="component" value="Unassembled WGS sequence"/>
</dbReference>
<dbReference type="SUPFAM" id="SSF51045">
    <property type="entry name" value="WW domain"/>
    <property type="match status" value="1"/>
</dbReference>
<dbReference type="AlphaFoldDB" id="A0A9W6WMJ8"/>
<feature type="compositionally biased region" description="Polar residues" evidence="1">
    <location>
        <begin position="21"/>
        <end position="33"/>
    </location>
</feature>
<sequence length="474" mass="53394">MLHSQLAARDPLQAPEHDEQCVSNSSTECNVTQKVDGKHASSASAKSTGLQDDNHIALPVLRFSRPSVNNDGESGDNQTAHLTNSNTKIQDSEGENQSKSSKLKRWACAATTHSSNADEVLLPQLAVRPAAPLPKKVKSPLRRAQDRKTWSGIMKPHGNERSHPDHRFSSMRRRASSSDATLATFEATETILVAELDADERCAGFLRQRAPRETLVYHPDDDDSPQSQIHYKLRALDRKIKMNKEKLTHVRERIVELGGKPSCWTVISSPEATERHDHDTDKPEQVKDNHMSSALEAKMGSSKLKPEALSAVTAALMIQCAFRVHQARRCLAQLLAKTYHRVLNPGNNHYFYYNRITRLSQWEPPLLLHRCPSSLDAKPKQTAAQETSVHVASSDPTLDAAARTIQNMFRQRALRVFMKDLRLGNLEKVFDTGFGAWYYFNSRTNRSFWESVHHVRLTAANSAVYHRHQPWQAN</sequence>
<evidence type="ECO:0000313" key="3">
    <source>
        <dbReference type="Proteomes" id="UP001165083"/>
    </source>
</evidence>
<gene>
    <name evidence="2" type="ORF">Plil01_000032400</name>
</gene>
<dbReference type="PROSITE" id="PS50096">
    <property type="entry name" value="IQ"/>
    <property type="match status" value="1"/>
</dbReference>
<name>A0A9W6WMJ8_9STRA</name>
<dbReference type="EMBL" id="BSXW01000010">
    <property type="protein sequence ID" value="GMF09422.1"/>
    <property type="molecule type" value="Genomic_DNA"/>
</dbReference>
<reference evidence="2" key="1">
    <citation type="submission" date="2023-04" db="EMBL/GenBank/DDBJ databases">
        <title>Phytophthora lilii NBRC 32176.</title>
        <authorList>
            <person name="Ichikawa N."/>
            <person name="Sato H."/>
            <person name="Tonouchi N."/>
        </authorList>
    </citation>
    <scope>NUCLEOTIDE SEQUENCE</scope>
    <source>
        <strain evidence="2">NBRC 32176</strain>
    </source>
</reference>
<feature type="compositionally biased region" description="Polar residues" evidence="1">
    <location>
        <begin position="66"/>
        <end position="100"/>
    </location>
</feature>
<dbReference type="OrthoDB" id="191651at2759"/>
<dbReference type="CDD" id="cd00201">
    <property type="entry name" value="WW"/>
    <property type="match status" value="1"/>
</dbReference>